<protein>
    <submittedName>
        <fullName evidence="2">U32 family peptidase</fullName>
    </submittedName>
</protein>
<proteinExistence type="predicted"/>
<evidence type="ECO:0000259" key="1">
    <source>
        <dbReference type="Pfam" id="PF12392"/>
    </source>
</evidence>
<gene>
    <name evidence="2" type="ORF">ONT16_03590</name>
</gene>
<dbReference type="Proteomes" id="UP001209344">
    <property type="component" value="Unassembled WGS sequence"/>
</dbReference>
<dbReference type="PANTHER" id="PTHR30217:SF10">
    <property type="entry name" value="23S RRNA 5-HYDROXYCYTIDINE C2501 SYNTHASE"/>
    <property type="match status" value="1"/>
</dbReference>
<feature type="domain" description="Peptidase U32 collagenase" evidence="1">
    <location>
        <begin position="399"/>
        <end position="537"/>
    </location>
</feature>
<evidence type="ECO:0000313" key="3">
    <source>
        <dbReference type="Proteomes" id="UP001209344"/>
    </source>
</evidence>
<dbReference type="AlphaFoldDB" id="A0AAP3BA59"/>
<comment type="caution">
    <text evidence="2">The sequence shown here is derived from an EMBL/GenBank/DDBJ whole genome shotgun (WGS) entry which is preliminary data.</text>
</comment>
<organism evidence="2 3">
    <name type="scientific">Segatella copri</name>
    <dbReference type="NCBI Taxonomy" id="165179"/>
    <lineage>
        <taxon>Bacteria</taxon>
        <taxon>Pseudomonadati</taxon>
        <taxon>Bacteroidota</taxon>
        <taxon>Bacteroidia</taxon>
        <taxon>Bacteroidales</taxon>
        <taxon>Prevotellaceae</taxon>
        <taxon>Segatella</taxon>
    </lineage>
</organism>
<evidence type="ECO:0000313" key="2">
    <source>
        <dbReference type="EMBL" id="MCW4127370.1"/>
    </source>
</evidence>
<dbReference type="InterPro" id="IPR051454">
    <property type="entry name" value="RNA/ubiquinone_mod_enzymes"/>
</dbReference>
<dbReference type="InterPro" id="IPR020988">
    <property type="entry name" value="Pept_U32_collagenase"/>
</dbReference>
<dbReference type="Pfam" id="PF12392">
    <property type="entry name" value="DUF3656"/>
    <property type="match status" value="1"/>
</dbReference>
<dbReference type="PANTHER" id="PTHR30217">
    <property type="entry name" value="PEPTIDASE U32 FAMILY"/>
    <property type="match status" value="1"/>
</dbReference>
<name>A0AAP3BA59_9BACT</name>
<dbReference type="Pfam" id="PF01136">
    <property type="entry name" value="Peptidase_U32"/>
    <property type="match status" value="1"/>
</dbReference>
<dbReference type="InterPro" id="IPR001539">
    <property type="entry name" value="Peptidase_U32"/>
</dbReference>
<sequence>MNDIEAKKKKEIHLTELELLAPAKNLECGIAAIDHGADAVYIGAPRFGARAAAGNSLEDIKKLCDYAHQFRAKVHVTVNTIIYENEMEDTLMMIGELDRIGVDALLLQDMGVLWDVRANHLWHRELHSSTQCDARSADKVAWLSTLGFDRVVLARELSLDEIREIHRKNPSTQLEVFVHGALCVSYSGVCYASEKCFGRSANRGECAQFCRMKFNLIDSNENEIEHERHLLSLKDLCQIDHLQELADAGATSFKIEGRLKDVNYVKNVVAAYSRKLDEVVAANPDKYCRASFGRAIHTFQPNLKKTFNRGFTNYFLNGRQPDIASFDTPKAMGEYVGKVKEIRGNVSFNVATVASFANGDGLCFINDKKELEGFRVNRVEGNRLYPLRMPEHLRPGMALYRNNDQAFENILSKKTASRKIPLHIRITPQYSESGALQQVYIEIGASVHVPQLLTMTTEGFVEKHLAYKIDEYSYEFDAPLELARRPQGDNIRQQLSKMGNTIFECDEVVLAGDLENYFIPNSVLSEVRRALIESATEGIQNIVDRSLAKGVMEELFSAPYQLNQVGEHKMDTWKFVWQPDYAKWPYLYNIANRSAEHFYKTHGMTFNSTAFELEQPKGESLIMQCRHCIRYSLGYCVKRGGKKPQWKEPLFLELGDGRRFRLEFNCAQCQMNVYSTK</sequence>
<dbReference type="EMBL" id="JAPDVK010000001">
    <property type="protein sequence ID" value="MCW4127370.1"/>
    <property type="molecule type" value="Genomic_DNA"/>
</dbReference>
<accession>A0AAP3BA59</accession>
<reference evidence="2" key="1">
    <citation type="submission" date="2022-11" db="EMBL/GenBank/DDBJ databases">
        <title>Genomic repertoires linked with pathogenic potency of arthritogenic Prevotella copri isolated from the gut of rheumatoid arthritis patients.</title>
        <authorList>
            <person name="Nii T."/>
            <person name="Maeda Y."/>
            <person name="Motooka D."/>
            <person name="Naito M."/>
            <person name="Matsumoto Y."/>
            <person name="Ogawa T."/>
            <person name="Oguro-Igashira E."/>
            <person name="Kishikawa T."/>
            <person name="Yamashita M."/>
            <person name="Koizumi S."/>
            <person name="Kurakawa T."/>
            <person name="Okumura R."/>
            <person name="Kayama H."/>
            <person name="Murakami M."/>
            <person name="Sakaguchi T."/>
            <person name="Das B."/>
            <person name="Nakamura S."/>
            <person name="Okada Y."/>
            <person name="Kumanogoh A."/>
            <person name="Takeda K."/>
        </authorList>
    </citation>
    <scope>NUCLEOTIDE SEQUENCE</scope>
    <source>
        <strain evidence="2">F3-75</strain>
    </source>
</reference>